<dbReference type="EC" id="3.6.1.9" evidence="6"/>
<dbReference type="CDD" id="cd00555">
    <property type="entry name" value="Maf"/>
    <property type="match status" value="1"/>
</dbReference>
<dbReference type="GO" id="GO:0009117">
    <property type="term" value="P:nucleotide metabolic process"/>
    <property type="evidence" value="ECO:0007669"/>
    <property type="project" value="UniProtKB-KW"/>
</dbReference>
<comment type="caution">
    <text evidence="6">Lacks conserved residue(s) required for the propagation of feature annotation.</text>
</comment>
<comment type="cofactor">
    <cofactor evidence="1 6">
        <name>a divalent metal cation</name>
        <dbReference type="ChEBI" id="CHEBI:60240"/>
    </cofactor>
</comment>
<feature type="site" description="Important for substrate specificity" evidence="6">
    <location>
        <position position="11"/>
    </location>
</feature>
<feature type="site" description="Important for substrate specificity" evidence="6">
    <location>
        <position position="69"/>
    </location>
</feature>
<evidence type="ECO:0000313" key="7">
    <source>
        <dbReference type="EMBL" id="WRO21229.1"/>
    </source>
</evidence>
<dbReference type="NCBIfam" id="TIGR00172">
    <property type="entry name" value="maf"/>
    <property type="match status" value="1"/>
</dbReference>
<dbReference type="SUPFAM" id="SSF52972">
    <property type="entry name" value="ITPase-like"/>
    <property type="match status" value="1"/>
</dbReference>
<dbReference type="KEGG" id="dbc:MFMK1_001032"/>
<keyword evidence="4 6" id="KW-0378">Hydrolase</keyword>
<dbReference type="Pfam" id="PF02545">
    <property type="entry name" value="Maf"/>
    <property type="match status" value="1"/>
</dbReference>
<gene>
    <name evidence="7" type="ORF">MFMK1_001032</name>
</gene>
<reference evidence="7 8" key="1">
    <citation type="submission" date="2023-04" db="EMBL/GenBank/DDBJ databases">
        <authorList>
            <person name="Hsu D."/>
        </authorList>
    </citation>
    <scope>NUCLEOTIDE SEQUENCE [LARGE SCALE GENOMIC DNA]</scope>
    <source>
        <strain evidence="7 8">MK1</strain>
    </source>
</reference>
<evidence type="ECO:0000256" key="6">
    <source>
        <dbReference type="HAMAP-Rule" id="MF_00528"/>
    </source>
</evidence>
<dbReference type="Proteomes" id="UP001329915">
    <property type="component" value="Chromosome"/>
</dbReference>
<feature type="site" description="Important for substrate specificity" evidence="6">
    <location>
        <position position="153"/>
    </location>
</feature>
<dbReference type="GO" id="GO:0047429">
    <property type="term" value="F:nucleoside triphosphate diphosphatase activity"/>
    <property type="evidence" value="ECO:0007669"/>
    <property type="project" value="UniProtKB-EC"/>
</dbReference>
<comment type="catalytic activity">
    <reaction evidence="6">
        <text>dTTP + H2O = dTMP + diphosphate + H(+)</text>
        <dbReference type="Rhea" id="RHEA:28534"/>
        <dbReference type="ChEBI" id="CHEBI:15377"/>
        <dbReference type="ChEBI" id="CHEBI:15378"/>
        <dbReference type="ChEBI" id="CHEBI:33019"/>
        <dbReference type="ChEBI" id="CHEBI:37568"/>
        <dbReference type="ChEBI" id="CHEBI:63528"/>
        <dbReference type="EC" id="3.6.1.9"/>
    </reaction>
</comment>
<feature type="active site" description="Proton acceptor" evidence="6">
    <location>
        <position position="68"/>
    </location>
</feature>
<evidence type="ECO:0000256" key="2">
    <source>
        <dbReference type="ARBA" id="ARBA00004496"/>
    </source>
</evidence>
<evidence type="ECO:0000256" key="1">
    <source>
        <dbReference type="ARBA" id="ARBA00001968"/>
    </source>
</evidence>
<dbReference type="InterPro" id="IPR029001">
    <property type="entry name" value="ITPase-like_fam"/>
</dbReference>
<comment type="catalytic activity">
    <reaction evidence="6">
        <text>UTP + H2O = UMP + diphosphate + H(+)</text>
        <dbReference type="Rhea" id="RHEA:29395"/>
        <dbReference type="ChEBI" id="CHEBI:15377"/>
        <dbReference type="ChEBI" id="CHEBI:15378"/>
        <dbReference type="ChEBI" id="CHEBI:33019"/>
        <dbReference type="ChEBI" id="CHEBI:46398"/>
        <dbReference type="ChEBI" id="CHEBI:57865"/>
        <dbReference type="EC" id="3.6.1.9"/>
    </reaction>
</comment>
<sequence length="207" mass="22288">MKLILASQSPRRKQLLEQLGLSFIISTSGVEEMMAAGRDPEQLVKELALAKAKDVAAKFSSGVVIGADTLVVLGDEPLGKPSTQYEAREMLQRLSGRMHRVVTGVAVVAVPAQRMMTECVTTKVKFRELSSRNIEAYLATGEYIDKAGSYAIQGIGALLVEGIDGCYFNVVGLPLVKLAEMLQKVGIQVLGEKKSDQRGVTGLSPNH</sequence>
<evidence type="ECO:0000313" key="8">
    <source>
        <dbReference type="Proteomes" id="UP001329915"/>
    </source>
</evidence>
<dbReference type="HAMAP" id="MF_00528">
    <property type="entry name" value="Maf"/>
    <property type="match status" value="1"/>
</dbReference>
<protein>
    <recommendedName>
        <fullName evidence="6">dTTP/UTP pyrophosphatase</fullName>
        <shortName evidence="6">dTTPase/UTPase</shortName>
        <ecNumber evidence="6">3.6.1.9</ecNumber>
    </recommendedName>
    <alternativeName>
        <fullName evidence="6">Nucleoside triphosphate pyrophosphatase</fullName>
    </alternativeName>
    <alternativeName>
        <fullName evidence="6">Nucleotide pyrophosphatase</fullName>
        <shortName evidence="6">Nucleotide PPase</shortName>
    </alternativeName>
</protein>
<evidence type="ECO:0000256" key="4">
    <source>
        <dbReference type="ARBA" id="ARBA00022801"/>
    </source>
</evidence>
<dbReference type="EMBL" id="CP121694">
    <property type="protein sequence ID" value="WRO21229.1"/>
    <property type="molecule type" value="Genomic_DNA"/>
</dbReference>
<dbReference type="GO" id="GO:0005737">
    <property type="term" value="C:cytoplasm"/>
    <property type="evidence" value="ECO:0007669"/>
    <property type="project" value="UniProtKB-SubCell"/>
</dbReference>
<dbReference type="PANTHER" id="PTHR43213:SF5">
    <property type="entry name" value="BIFUNCTIONAL DTTP_UTP PYROPHOSPHATASE_METHYLTRANSFERASE PROTEIN-RELATED"/>
    <property type="match status" value="1"/>
</dbReference>
<comment type="function">
    <text evidence="6">Nucleoside triphosphate pyrophosphatase that hydrolyzes dTTP and UTP. May have a dual role in cell division arrest and in preventing the incorporation of modified nucleotides into cellular nucleic acids.</text>
</comment>
<accession>A0AAU0UMZ0</accession>
<dbReference type="Gene3D" id="3.90.950.10">
    <property type="match status" value="1"/>
</dbReference>
<dbReference type="PIRSF" id="PIRSF006305">
    <property type="entry name" value="Maf"/>
    <property type="match status" value="1"/>
</dbReference>
<organism evidence="7 8">
    <name type="scientific">Metallumcola ferriviriculae</name>
    <dbReference type="NCBI Taxonomy" id="3039180"/>
    <lineage>
        <taxon>Bacteria</taxon>
        <taxon>Bacillati</taxon>
        <taxon>Bacillota</taxon>
        <taxon>Clostridia</taxon>
        <taxon>Neomoorellales</taxon>
        <taxon>Desulfitibacteraceae</taxon>
        <taxon>Metallumcola</taxon>
    </lineage>
</organism>
<dbReference type="PANTHER" id="PTHR43213">
    <property type="entry name" value="BIFUNCTIONAL DTTP/UTP PYROPHOSPHATASE/METHYLTRANSFERASE PROTEIN-RELATED"/>
    <property type="match status" value="1"/>
</dbReference>
<dbReference type="AlphaFoldDB" id="A0AAU0UMZ0"/>
<dbReference type="FunFam" id="3.90.950.10:FF:000005">
    <property type="entry name" value="7-methyl-GTP pyrophosphatase"/>
    <property type="match status" value="1"/>
</dbReference>
<comment type="similarity">
    <text evidence="6">Belongs to the Maf family. YhdE subfamily.</text>
</comment>
<evidence type="ECO:0000256" key="5">
    <source>
        <dbReference type="ARBA" id="ARBA00023080"/>
    </source>
</evidence>
<evidence type="ECO:0000256" key="3">
    <source>
        <dbReference type="ARBA" id="ARBA00022490"/>
    </source>
</evidence>
<keyword evidence="3 6" id="KW-0963">Cytoplasm</keyword>
<keyword evidence="8" id="KW-1185">Reference proteome</keyword>
<keyword evidence="5 6" id="KW-0546">Nucleotide metabolism</keyword>
<dbReference type="RefSeq" id="WP_366924081.1">
    <property type="nucleotide sequence ID" value="NZ_CP121694.1"/>
</dbReference>
<name>A0AAU0UMZ0_9FIRM</name>
<proteinExistence type="inferred from homology"/>
<comment type="subcellular location">
    <subcellularLocation>
        <location evidence="2 6">Cytoplasm</location>
    </subcellularLocation>
</comment>
<dbReference type="InterPro" id="IPR003697">
    <property type="entry name" value="Maf-like"/>
</dbReference>